<dbReference type="InterPro" id="IPR036397">
    <property type="entry name" value="RNaseH_sf"/>
</dbReference>
<reference evidence="3" key="1">
    <citation type="journal article" date="2018" name="Nat. Commun.">
        <title>Diversity and evolution of the emerging Pandoraviridae family.</title>
        <authorList>
            <person name="Legendre M."/>
            <person name="Fabre E."/>
            <person name="Poirot O."/>
            <person name="Jeudy S."/>
            <person name="Lartigue A."/>
            <person name="Alempic J.M."/>
            <person name="Beucher L."/>
            <person name="Philippe N."/>
            <person name="Bertaux L."/>
            <person name="Christo-Foroux E."/>
            <person name="Labadie K."/>
            <person name="Coute Y."/>
            <person name="Abergel C."/>
            <person name="Claverie J.M."/>
        </authorList>
    </citation>
    <scope>NUCLEOTIDE SEQUENCE [LARGE SCALE GENOMIC DNA]</scope>
    <source>
        <strain evidence="3">Macleodensis</strain>
    </source>
</reference>
<accession>A0A2U7UFM9</accession>
<dbReference type="PANTHER" id="PTHR46814">
    <property type="entry name" value="EGALITARIAN, ISOFORM B"/>
    <property type="match status" value="1"/>
</dbReference>
<feature type="region of interest" description="Disordered" evidence="1">
    <location>
        <begin position="368"/>
        <end position="406"/>
    </location>
</feature>
<evidence type="ECO:0000313" key="3">
    <source>
        <dbReference type="EMBL" id="AVK77264.1"/>
    </source>
</evidence>
<keyword evidence="3" id="KW-0269">Exonuclease</keyword>
<dbReference type="RefSeq" id="YP_009481260.1">
    <property type="nucleotide sequence ID" value="NC_037665.1"/>
</dbReference>
<dbReference type="PANTHER" id="PTHR46814:SF1">
    <property type="entry name" value="EGALITARIAN, ISOFORM B"/>
    <property type="match status" value="1"/>
</dbReference>
<dbReference type="EMBL" id="MG011691">
    <property type="protein sequence ID" value="AVK77264.1"/>
    <property type="molecule type" value="Genomic_DNA"/>
</dbReference>
<dbReference type="SUPFAM" id="SSF53098">
    <property type="entry name" value="Ribonuclease H-like"/>
    <property type="match status" value="1"/>
</dbReference>
<name>A0A2U7UFM9_9VIRU</name>
<sequence>MTDYHATISTRSLDTCASRETTLTIANKDQPLNDAVERALTRWPAGMTLGALDPHVRWATGRSLSQWARALDQRTRADLLRALPAVGVVDNIAGHTVVYPAGSRDYLHGASRSKARPGTTVHDLCEPEFLKALAARAAPVVVVDTVDACREAVNHIRRCGEAAFDCEGTSVVRPGTASPGVALIQMAPHGGPSYLFDMCRPEPGRSARALMHYGGLGALLADRSVTKVVHDAREDARAVATAYNCHLAGVFDTQAVHMRLAGGDILCPGLNAVLAEYGFATNQHKDAMRAIYPRDLYPWHRRPLLEWMIEYALSDIALLLQLKDALVARLLAAAPAPPWAVGLLPLPSSPVRSTRCWAVVATRSPDTKVCREAPQPSTPSALGAPSHTVTGTAAGSRSIGTGTTSGRVPLTRAATIRVDPKAGAFARQRRSPRKMSTAKASLAAISH</sequence>
<dbReference type="Pfam" id="PF01612">
    <property type="entry name" value="DNA_pol_A_exo1"/>
    <property type="match status" value="1"/>
</dbReference>
<feature type="compositionally biased region" description="Low complexity" evidence="1">
    <location>
        <begin position="390"/>
        <end position="406"/>
    </location>
</feature>
<dbReference type="GeneID" id="36841719"/>
<dbReference type="GO" id="GO:0003676">
    <property type="term" value="F:nucleic acid binding"/>
    <property type="evidence" value="ECO:0007669"/>
    <property type="project" value="InterPro"/>
</dbReference>
<feature type="domain" description="3'-5' exonuclease" evidence="2">
    <location>
        <begin position="140"/>
        <end position="331"/>
    </location>
</feature>
<evidence type="ECO:0000256" key="1">
    <source>
        <dbReference type="SAM" id="MobiDB-lite"/>
    </source>
</evidence>
<dbReference type="GO" id="GO:0006139">
    <property type="term" value="P:nucleobase-containing compound metabolic process"/>
    <property type="evidence" value="ECO:0007669"/>
    <property type="project" value="InterPro"/>
</dbReference>
<gene>
    <name evidence="3" type="ORF">pmac_cds_576</name>
</gene>
<dbReference type="GO" id="GO:0008408">
    <property type="term" value="F:3'-5' exonuclease activity"/>
    <property type="evidence" value="ECO:0007669"/>
    <property type="project" value="InterPro"/>
</dbReference>
<dbReference type="KEGG" id="vg:36841719"/>
<dbReference type="Proteomes" id="UP000249758">
    <property type="component" value="Segment"/>
</dbReference>
<organism evidence="3">
    <name type="scientific">Pandoravirus macleodensis</name>
    <dbReference type="NCBI Taxonomy" id="2107707"/>
    <lineage>
        <taxon>Viruses</taxon>
        <taxon>Pandoravirus</taxon>
    </lineage>
</organism>
<evidence type="ECO:0000259" key="2">
    <source>
        <dbReference type="SMART" id="SM00474"/>
    </source>
</evidence>
<dbReference type="SMART" id="SM00474">
    <property type="entry name" value="35EXOc"/>
    <property type="match status" value="1"/>
</dbReference>
<keyword evidence="3" id="KW-0540">Nuclease</keyword>
<proteinExistence type="predicted"/>
<feature type="region of interest" description="Disordered" evidence="1">
    <location>
        <begin position="422"/>
        <end position="447"/>
    </location>
</feature>
<keyword evidence="3" id="KW-0378">Hydrolase</keyword>
<dbReference type="Gene3D" id="3.30.420.10">
    <property type="entry name" value="Ribonuclease H-like superfamily/Ribonuclease H"/>
    <property type="match status" value="1"/>
</dbReference>
<dbReference type="InterPro" id="IPR002562">
    <property type="entry name" value="3'-5'_exonuclease_dom"/>
</dbReference>
<dbReference type="InterPro" id="IPR012337">
    <property type="entry name" value="RNaseH-like_sf"/>
</dbReference>
<protein>
    <submittedName>
        <fullName evidence="3">DnaQ like exonuclease</fullName>
    </submittedName>
</protein>